<accession>A0A0T9QHN3</accession>
<dbReference type="Proteomes" id="UP000038204">
    <property type="component" value="Unassembled WGS sequence"/>
</dbReference>
<reference evidence="2 4" key="2">
    <citation type="submission" date="2015-03" db="EMBL/GenBank/DDBJ databases">
        <authorList>
            <person name="Murphy D."/>
        </authorList>
    </citation>
    <scope>NUCLEOTIDE SEQUENCE [LARGE SCALE GENOMIC DNA]</scope>
    <source>
        <strain evidence="2 4">Y233</strain>
    </source>
</reference>
<keyword evidence="3" id="KW-1185">Reference proteome</keyword>
<evidence type="ECO:0000313" key="1">
    <source>
        <dbReference type="EMBL" id="AHK20268.1"/>
    </source>
</evidence>
<dbReference type="PATRIC" id="fig|367190.3.peg.2684"/>
<dbReference type="EMBL" id="CP007230">
    <property type="protein sequence ID" value="AHK20268.1"/>
    <property type="molecule type" value="Genomic_DNA"/>
</dbReference>
<gene>
    <name evidence="1" type="ORF">BF17_13770</name>
    <name evidence="2" type="ORF">ERS008667_02477</name>
</gene>
<organism evidence="2 4">
    <name type="scientific">Yersinia similis</name>
    <dbReference type="NCBI Taxonomy" id="367190"/>
    <lineage>
        <taxon>Bacteria</taxon>
        <taxon>Pseudomonadati</taxon>
        <taxon>Pseudomonadota</taxon>
        <taxon>Gammaproteobacteria</taxon>
        <taxon>Enterobacterales</taxon>
        <taxon>Yersiniaceae</taxon>
        <taxon>Yersinia</taxon>
    </lineage>
</organism>
<evidence type="ECO:0000313" key="2">
    <source>
        <dbReference type="EMBL" id="CNI11828.1"/>
    </source>
</evidence>
<proteinExistence type="predicted"/>
<dbReference type="GeneID" id="96664570"/>
<name>A0A0T9QHN3_9GAMM</name>
<dbReference type="Proteomes" id="UP000019439">
    <property type="component" value="Chromosome"/>
</dbReference>
<dbReference type="KEGG" id="ysi:BF17_13770"/>
<evidence type="ECO:0000313" key="4">
    <source>
        <dbReference type="Proteomes" id="UP000038204"/>
    </source>
</evidence>
<dbReference type="AlphaFoldDB" id="A0A0T9QHN3"/>
<dbReference type="RefSeq" id="WP_025382936.1">
    <property type="nucleotide sequence ID" value="NZ_CABIIH010000036.1"/>
</dbReference>
<protein>
    <submittedName>
        <fullName evidence="2">Phage protein</fullName>
    </submittedName>
</protein>
<evidence type="ECO:0000313" key="3">
    <source>
        <dbReference type="Proteomes" id="UP000019439"/>
    </source>
</evidence>
<sequence>MNKFIANEKMPFNIPEAGFNTKLNVTGNNIEHTTAFMSKGVVDFSLPGYTTPHGYRLVKSLREDHYRLVTDSIDPVTVYAVRLEFMGDIVPARRSCTQIMVWRTVQPQYNSAVTGLPKMFFQYFLENYSIVVSDSEQTHDGRRFWEGMIAWAIQEDGYHVYVSDGTQEDRPLTFMTSWDDFYGTWADFCWGDDKDCHSHRLLVISKDQLH</sequence>
<reference evidence="1 3" key="1">
    <citation type="journal article" date="2014" name="Genome Announc.">
        <title>Genome Sequence of Yersinia similis Y228T, a Member of the Yersinia pseudotuberculosis Complex.</title>
        <authorList>
            <person name="Sprague L.D."/>
            <person name="Neubauer H."/>
        </authorList>
    </citation>
    <scope>NUCLEOTIDE SEQUENCE [LARGE SCALE GENOMIC DNA]</scope>
    <source>
        <strain evidence="1 3">228</strain>
    </source>
</reference>
<dbReference type="EMBL" id="CQBK01000016">
    <property type="protein sequence ID" value="CNI11828.1"/>
    <property type="molecule type" value="Genomic_DNA"/>
</dbReference>